<dbReference type="AlphaFoldDB" id="A0A9D4R5V8"/>
<proteinExistence type="predicted"/>
<keyword evidence="2" id="KW-1185">Reference proteome</keyword>
<dbReference type="Proteomes" id="UP000828390">
    <property type="component" value="Unassembled WGS sequence"/>
</dbReference>
<organism evidence="1 2">
    <name type="scientific">Dreissena polymorpha</name>
    <name type="common">Zebra mussel</name>
    <name type="synonym">Mytilus polymorpha</name>
    <dbReference type="NCBI Taxonomy" id="45954"/>
    <lineage>
        <taxon>Eukaryota</taxon>
        <taxon>Metazoa</taxon>
        <taxon>Spiralia</taxon>
        <taxon>Lophotrochozoa</taxon>
        <taxon>Mollusca</taxon>
        <taxon>Bivalvia</taxon>
        <taxon>Autobranchia</taxon>
        <taxon>Heteroconchia</taxon>
        <taxon>Euheterodonta</taxon>
        <taxon>Imparidentia</taxon>
        <taxon>Neoheterodontei</taxon>
        <taxon>Myida</taxon>
        <taxon>Dreissenoidea</taxon>
        <taxon>Dreissenidae</taxon>
        <taxon>Dreissena</taxon>
    </lineage>
</organism>
<comment type="caution">
    <text evidence="1">The sequence shown here is derived from an EMBL/GenBank/DDBJ whole genome shotgun (WGS) entry which is preliminary data.</text>
</comment>
<dbReference type="EMBL" id="JAIWYP010000003">
    <property type="protein sequence ID" value="KAH3854370.1"/>
    <property type="molecule type" value="Genomic_DNA"/>
</dbReference>
<gene>
    <name evidence="1" type="ORF">DPMN_096911</name>
</gene>
<reference evidence="1" key="1">
    <citation type="journal article" date="2019" name="bioRxiv">
        <title>The Genome of the Zebra Mussel, Dreissena polymorpha: A Resource for Invasive Species Research.</title>
        <authorList>
            <person name="McCartney M.A."/>
            <person name="Auch B."/>
            <person name="Kono T."/>
            <person name="Mallez S."/>
            <person name="Zhang Y."/>
            <person name="Obille A."/>
            <person name="Becker A."/>
            <person name="Abrahante J.E."/>
            <person name="Garbe J."/>
            <person name="Badalamenti J.P."/>
            <person name="Herman A."/>
            <person name="Mangelson H."/>
            <person name="Liachko I."/>
            <person name="Sullivan S."/>
            <person name="Sone E.D."/>
            <person name="Koren S."/>
            <person name="Silverstein K.A.T."/>
            <person name="Beckman K.B."/>
            <person name="Gohl D.M."/>
        </authorList>
    </citation>
    <scope>NUCLEOTIDE SEQUENCE</scope>
    <source>
        <strain evidence="1">Duluth1</strain>
        <tissue evidence="1">Whole animal</tissue>
    </source>
</reference>
<evidence type="ECO:0000313" key="2">
    <source>
        <dbReference type="Proteomes" id="UP000828390"/>
    </source>
</evidence>
<evidence type="ECO:0000313" key="1">
    <source>
        <dbReference type="EMBL" id="KAH3854370.1"/>
    </source>
</evidence>
<accession>A0A9D4R5V8</accession>
<reference evidence="1" key="2">
    <citation type="submission" date="2020-11" db="EMBL/GenBank/DDBJ databases">
        <authorList>
            <person name="McCartney M.A."/>
            <person name="Auch B."/>
            <person name="Kono T."/>
            <person name="Mallez S."/>
            <person name="Becker A."/>
            <person name="Gohl D.M."/>
            <person name="Silverstein K.A.T."/>
            <person name="Koren S."/>
            <person name="Bechman K.B."/>
            <person name="Herman A."/>
            <person name="Abrahante J.E."/>
            <person name="Garbe J."/>
        </authorList>
    </citation>
    <scope>NUCLEOTIDE SEQUENCE</scope>
    <source>
        <strain evidence="1">Duluth1</strain>
        <tissue evidence="1">Whole animal</tissue>
    </source>
</reference>
<sequence length="65" mass="7504">MLLKLPMYDYDIVYKKGEHVYISDTLSRAYHGNSSTKLDDVLLSGYEKEIESTKMTDNRVLSQAK</sequence>
<protein>
    <submittedName>
        <fullName evidence="1">Uncharacterized protein</fullName>
    </submittedName>
</protein>
<name>A0A9D4R5V8_DREPO</name>